<dbReference type="PANTHER" id="PTHR30292">
    <property type="entry name" value="UNCHARACTERIZED PROTEIN YBGL-RELATED"/>
    <property type="match status" value="1"/>
</dbReference>
<keyword evidence="1" id="KW-0067">ATP-binding</keyword>
<dbReference type="PANTHER" id="PTHR30292:SF0">
    <property type="entry name" value="5-OXOPROLINASE SUBUNIT A"/>
    <property type="match status" value="1"/>
</dbReference>
<keyword evidence="3" id="KW-1185">Reference proteome</keyword>
<sequence length="258" mass="27368">MSTLSIDLNCDMGESFGAYRIGQDQALMPYITSANIACGFHGGDPAVMRQTVALALQHGVALGAHPGLPDLQGFGRRPLQISAREAYELVLYQTGALSAFARAAGSSLRHVKPHGALYNMAAAAPSLARAIAEAVYHFDPQLILFGLAGSALVKAGQQRGLATAQEVFADRTYQQNGALTPRNQTGALIEDADVAVGQVLRMLREGRVQSVQGSDVALQADTVCLHGDGPHALDFARQLHARLQQEGVRLQPFTSVQA</sequence>
<dbReference type="GO" id="GO:0005975">
    <property type="term" value="P:carbohydrate metabolic process"/>
    <property type="evidence" value="ECO:0007669"/>
    <property type="project" value="InterPro"/>
</dbReference>
<evidence type="ECO:0000256" key="1">
    <source>
        <dbReference type="HAMAP-Rule" id="MF_00691"/>
    </source>
</evidence>
<dbReference type="Gene3D" id="3.20.20.370">
    <property type="entry name" value="Glycoside hydrolase/deacetylase"/>
    <property type="match status" value="1"/>
</dbReference>
<accession>M7P1Z1</accession>
<protein>
    <recommendedName>
        <fullName evidence="1">5-oxoprolinase subunit A</fullName>
        <shortName evidence="1">5-OPase subunit A</shortName>
        <ecNumber evidence="1">3.5.2.9</ecNumber>
    </recommendedName>
    <alternativeName>
        <fullName evidence="1">5-oxoprolinase (ATP-hydrolyzing) subunit A</fullName>
    </alternativeName>
</protein>
<dbReference type="NCBIfam" id="NF003814">
    <property type="entry name" value="PRK05406.1-3"/>
    <property type="match status" value="1"/>
</dbReference>
<evidence type="ECO:0000313" key="2">
    <source>
        <dbReference type="EMBL" id="EMR04604.1"/>
    </source>
</evidence>
<dbReference type="InterPro" id="IPR011330">
    <property type="entry name" value="Glyco_hydro/deAcase_b/a-brl"/>
</dbReference>
<dbReference type="AlphaFoldDB" id="M7P1Z1"/>
<dbReference type="GO" id="GO:0005524">
    <property type="term" value="F:ATP binding"/>
    <property type="evidence" value="ECO:0007669"/>
    <property type="project" value="UniProtKB-UniRule"/>
</dbReference>
<dbReference type="EMBL" id="AODQ01000003">
    <property type="protein sequence ID" value="EMR04604.1"/>
    <property type="molecule type" value="Genomic_DNA"/>
</dbReference>
<dbReference type="RefSeq" id="WP_009193619.1">
    <property type="nucleotide sequence ID" value="NZ_AODQ01000003.1"/>
</dbReference>
<dbReference type="STRING" id="1279009.ADICEAN_00206"/>
<dbReference type="GO" id="GO:0017168">
    <property type="term" value="F:5-oxoprolinase (ATP-hydrolyzing) activity"/>
    <property type="evidence" value="ECO:0007669"/>
    <property type="project" value="UniProtKB-UniRule"/>
</dbReference>
<dbReference type="NCBIfam" id="NF003816">
    <property type="entry name" value="PRK05406.1-5"/>
    <property type="match status" value="1"/>
</dbReference>
<dbReference type="CDD" id="cd10787">
    <property type="entry name" value="LamB_YcsF_like"/>
    <property type="match status" value="1"/>
</dbReference>
<dbReference type="EC" id="3.5.2.9" evidence="1"/>
<reference evidence="2 3" key="1">
    <citation type="journal article" date="2013" name="Genome Announc.">
        <title>Draft Genome Sequence of Cesiribacter andamanensis Strain AMV16T, Isolated from a Soil Sample from a Mud Volcano in the Andaman Islands, India.</title>
        <authorList>
            <person name="Shivaji S."/>
            <person name="Ara S."/>
            <person name="Begum Z."/>
            <person name="Srinivas T.N."/>
            <person name="Singh A."/>
            <person name="Kumar Pinnaka A."/>
        </authorList>
    </citation>
    <scope>NUCLEOTIDE SEQUENCE [LARGE SCALE GENOMIC DNA]</scope>
    <source>
        <strain evidence="2 3">AMV16</strain>
    </source>
</reference>
<proteinExistence type="inferred from homology"/>
<dbReference type="eggNOG" id="COG1540">
    <property type="taxonomic scope" value="Bacteria"/>
</dbReference>
<keyword evidence="1" id="KW-0378">Hydrolase</keyword>
<gene>
    <name evidence="1" type="primary">pxpA</name>
    <name evidence="2" type="ORF">ADICEAN_00206</name>
</gene>
<comment type="catalytic activity">
    <reaction evidence="1">
        <text>5-oxo-L-proline + ATP + 2 H2O = L-glutamate + ADP + phosphate + H(+)</text>
        <dbReference type="Rhea" id="RHEA:10348"/>
        <dbReference type="ChEBI" id="CHEBI:15377"/>
        <dbReference type="ChEBI" id="CHEBI:15378"/>
        <dbReference type="ChEBI" id="CHEBI:29985"/>
        <dbReference type="ChEBI" id="CHEBI:30616"/>
        <dbReference type="ChEBI" id="CHEBI:43474"/>
        <dbReference type="ChEBI" id="CHEBI:58402"/>
        <dbReference type="ChEBI" id="CHEBI:456216"/>
        <dbReference type="EC" id="3.5.2.9"/>
    </reaction>
</comment>
<organism evidence="2 3">
    <name type="scientific">Cesiribacter andamanensis AMV16</name>
    <dbReference type="NCBI Taxonomy" id="1279009"/>
    <lineage>
        <taxon>Bacteria</taxon>
        <taxon>Pseudomonadati</taxon>
        <taxon>Bacteroidota</taxon>
        <taxon>Cytophagia</taxon>
        <taxon>Cytophagales</taxon>
        <taxon>Cesiribacteraceae</taxon>
        <taxon>Cesiribacter</taxon>
    </lineage>
</organism>
<name>M7P1Z1_9BACT</name>
<comment type="similarity">
    <text evidence="1">Belongs to the LamB/PxpA family.</text>
</comment>
<keyword evidence="1" id="KW-0547">Nucleotide-binding</keyword>
<dbReference type="OrthoDB" id="9773478at2"/>
<comment type="caution">
    <text evidence="2">The sequence shown here is derived from an EMBL/GenBank/DDBJ whole genome shotgun (WGS) entry which is preliminary data.</text>
</comment>
<evidence type="ECO:0000313" key="3">
    <source>
        <dbReference type="Proteomes" id="UP000011910"/>
    </source>
</evidence>
<dbReference type="Proteomes" id="UP000011910">
    <property type="component" value="Unassembled WGS sequence"/>
</dbReference>
<dbReference type="Pfam" id="PF03746">
    <property type="entry name" value="LamB_YcsF"/>
    <property type="match status" value="1"/>
</dbReference>
<dbReference type="SUPFAM" id="SSF88713">
    <property type="entry name" value="Glycoside hydrolase/deacetylase"/>
    <property type="match status" value="1"/>
</dbReference>
<comment type="subunit">
    <text evidence="1">Forms a complex composed of PxpA, PxpB and PxpC.</text>
</comment>
<comment type="function">
    <text evidence="1">Catalyzes the cleavage of 5-oxoproline to form L-glutamate coupled to the hydrolysis of ATP to ADP and inorganic phosphate.</text>
</comment>
<dbReference type="InterPro" id="IPR005501">
    <property type="entry name" value="LamB/YcsF/PxpA-like"/>
</dbReference>
<dbReference type="PATRIC" id="fig|1279009.4.peg.210"/>
<dbReference type="HAMAP" id="MF_00691">
    <property type="entry name" value="PxpA"/>
    <property type="match status" value="1"/>
</dbReference>